<organism evidence="1">
    <name type="scientific">marine sediment metagenome</name>
    <dbReference type="NCBI Taxonomy" id="412755"/>
    <lineage>
        <taxon>unclassified sequences</taxon>
        <taxon>metagenomes</taxon>
        <taxon>ecological metagenomes</taxon>
    </lineage>
</organism>
<proteinExistence type="predicted"/>
<dbReference type="EMBL" id="BARU01027414">
    <property type="protein sequence ID" value="GAH73918.1"/>
    <property type="molecule type" value="Genomic_DNA"/>
</dbReference>
<feature type="non-terminal residue" evidence="1">
    <location>
        <position position="94"/>
    </location>
</feature>
<sequence length="94" mass="10102">MSYSEKGYHRVNRIVATLFDGRTIAKGVDTYNCLDTALSVSITITNLNFIEEILNVQVHAPGSADCLTWGQKNIVENVVGLTICGVADGITATV</sequence>
<comment type="caution">
    <text evidence="1">The sequence shown here is derived from an EMBL/GenBank/DDBJ whole genome shotgun (WGS) entry which is preliminary data.</text>
</comment>
<evidence type="ECO:0000313" key="1">
    <source>
        <dbReference type="EMBL" id="GAH73918.1"/>
    </source>
</evidence>
<gene>
    <name evidence="1" type="ORF">S03H2_43886</name>
</gene>
<reference evidence="1" key="1">
    <citation type="journal article" date="2014" name="Front. Microbiol.">
        <title>High frequency of phylogenetically diverse reductive dehalogenase-homologous genes in deep subseafloor sedimentary metagenomes.</title>
        <authorList>
            <person name="Kawai M."/>
            <person name="Futagami T."/>
            <person name="Toyoda A."/>
            <person name="Takaki Y."/>
            <person name="Nishi S."/>
            <person name="Hori S."/>
            <person name="Arai W."/>
            <person name="Tsubouchi T."/>
            <person name="Morono Y."/>
            <person name="Uchiyama I."/>
            <person name="Ito T."/>
            <person name="Fujiyama A."/>
            <person name="Inagaki F."/>
            <person name="Takami H."/>
        </authorList>
    </citation>
    <scope>NUCLEOTIDE SEQUENCE</scope>
    <source>
        <strain evidence="1">Expedition CK06-06</strain>
    </source>
</reference>
<name>X1JVV7_9ZZZZ</name>
<dbReference type="AlphaFoldDB" id="X1JVV7"/>
<accession>X1JVV7</accession>
<protein>
    <submittedName>
        <fullName evidence="1">Uncharacterized protein</fullName>
    </submittedName>
</protein>